<dbReference type="GO" id="GO:0008273">
    <property type="term" value="F:calcium, potassium:sodium antiporter activity"/>
    <property type="evidence" value="ECO:0007669"/>
    <property type="project" value="TreeGrafter"/>
</dbReference>
<dbReference type="OrthoDB" id="2127281at2759"/>
<keyword evidence="14" id="KW-0406">Ion transport</keyword>
<dbReference type="PANTHER" id="PTHR10846">
    <property type="entry name" value="SODIUM/POTASSIUM/CALCIUM EXCHANGER"/>
    <property type="match status" value="1"/>
</dbReference>
<dbReference type="InterPro" id="IPR004837">
    <property type="entry name" value="NaCa_Exmemb"/>
</dbReference>
<keyword evidence="11" id="KW-0630">Potassium</keyword>
<evidence type="ECO:0000256" key="4">
    <source>
        <dbReference type="ARBA" id="ARBA00022449"/>
    </source>
</evidence>
<dbReference type="GeneID" id="110984696"/>
<keyword evidence="16" id="KW-0739">Sodium transport</keyword>
<evidence type="ECO:0000256" key="8">
    <source>
        <dbReference type="ARBA" id="ARBA00022729"/>
    </source>
</evidence>
<keyword evidence="19" id="KW-1185">Reference proteome</keyword>
<feature type="transmembrane region" description="Helical" evidence="17">
    <location>
        <begin position="346"/>
        <end position="365"/>
    </location>
</feature>
<feature type="domain" description="Sodium/calcium exchanger membrane region" evidence="18">
    <location>
        <begin position="110"/>
        <end position="253"/>
    </location>
</feature>
<dbReference type="GO" id="GO:0015293">
    <property type="term" value="F:symporter activity"/>
    <property type="evidence" value="ECO:0007669"/>
    <property type="project" value="UniProtKB-KW"/>
</dbReference>
<organism evidence="19 20">
    <name type="scientific">Acanthaster planci</name>
    <name type="common">Crown-of-thorns starfish</name>
    <dbReference type="NCBI Taxonomy" id="133434"/>
    <lineage>
        <taxon>Eukaryota</taxon>
        <taxon>Metazoa</taxon>
        <taxon>Echinodermata</taxon>
        <taxon>Eleutherozoa</taxon>
        <taxon>Asterozoa</taxon>
        <taxon>Asteroidea</taxon>
        <taxon>Valvatacea</taxon>
        <taxon>Valvatida</taxon>
        <taxon>Acanthasteridae</taxon>
        <taxon>Acanthaster</taxon>
    </lineage>
</organism>
<dbReference type="GO" id="GO:0005262">
    <property type="term" value="F:calcium channel activity"/>
    <property type="evidence" value="ECO:0007669"/>
    <property type="project" value="TreeGrafter"/>
</dbReference>
<feature type="transmembrane region" description="Helical" evidence="17">
    <location>
        <begin position="210"/>
        <end position="229"/>
    </location>
</feature>
<dbReference type="RefSeq" id="XP_022100810.1">
    <property type="nucleotide sequence ID" value="XM_022245118.1"/>
</dbReference>
<dbReference type="OMA" id="LYWMIVV"/>
<evidence type="ECO:0000256" key="12">
    <source>
        <dbReference type="ARBA" id="ARBA00022989"/>
    </source>
</evidence>
<comment type="similarity">
    <text evidence="2">Belongs to the Ca(2+):cation antiporter (CaCA) (TC 2.A.19) family. SLC24A subfamily.</text>
</comment>
<sequence>MTFPDRMANVKLIVLTKVSILSLCLFVNFALSPLWKTGKEKQDISLGTADKKLGKVVDIEKWIGRKLQQVDTYASNEAEVNCTIPAISRFPRTLFSERQRENGAVILNFFFAVYLFGAIGYVCFIYFVPSLEIISKMWGIQEDVAGATFMAIGSSAPEFFSSAVGTFITHDNTGLGAIVGSSAFNVFVVIALCALVAGGNGGLQLSWYPVIRDTICWVISTAILIAVTYDAMVQWWEGFIMTLCFVGYIVIMYFNQPLSAFVLKWSANTTIFPCRAPRDETSERTQAAMEEAAIIVAHEMEDIGDGGTSRKSYGLNIPDFPDDPSSDESESEIAVPSVFDAPTSTWLYITWLLGLPIIVLLHYTIPDCRKSGVWRRCYPITFFASCIWLAGLSYLLYWMIVVVGYTLGVPDTVMGYTVLAIGTSVPDAVASVLVAKDGFADMAMANIIGSNIFETFICLGFVWFLKSLMTIPVGTPVPTNAEGLTVTSISLLFAVLFIFVAIHNNRWRLDLKIGIISLLFYIIFIAWATLNAEGTFAFDRTTPEQSPCPFSLLNL</sequence>
<keyword evidence="5" id="KW-0633">Potassium transport</keyword>
<dbReference type="PANTHER" id="PTHR10846:SF73">
    <property type="entry name" value="SODIUM_CALCIUM EXCHANGER MEMBRANE REGION DOMAIN-CONTAINING PROTEIN"/>
    <property type="match status" value="1"/>
</dbReference>
<feature type="transmembrane region" description="Helical" evidence="17">
    <location>
        <begin position="447"/>
        <end position="464"/>
    </location>
</feature>
<evidence type="ECO:0000256" key="16">
    <source>
        <dbReference type="ARBA" id="ARBA00023201"/>
    </source>
</evidence>
<evidence type="ECO:0000313" key="19">
    <source>
        <dbReference type="Proteomes" id="UP000694845"/>
    </source>
</evidence>
<feature type="transmembrane region" description="Helical" evidence="17">
    <location>
        <begin position="413"/>
        <end position="435"/>
    </location>
</feature>
<protein>
    <submittedName>
        <fullName evidence="20">Sodium/potassium/calcium exchanger 3-like</fullName>
    </submittedName>
</protein>
<keyword evidence="4" id="KW-0050">Antiport</keyword>
<dbReference type="KEGG" id="aplc:110984696"/>
<feature type="transmembrane region" description="Helical" evidence="17">
    <location>
        <begin position="147"/>
        <end position="168"/>
    </location>
</feature>
<gene>
    <name evidence="20" type="primary">LOC110984696</name>
</gene>
<evidence type="ECO:0000259" key="18">
    <source>
        <dbReference type="Pfam" id="PF01699"/>
    </source>
</evidence>
<evidence type="ECO:0000256" key="9">
    <source>
        <dbReference type="ARBA" id="ARBA00022837"/>
    </source>
</evidence>
<evidence type="ECO:0000256" key="5">
    <source>
        <dbReference type="ARBA" id="ARBA00022538"/>
    </source>
</evidence>
<dbReference type="GO" id="GO:0005886">
    <property type="term" value="C:plasma membrane"/>
    <property type="evidence" value="ECO:0007669"/>
    <property type="project" value="TreeGrafter"/>
</dbReference>
<evidence type="ECO:0000256" key="11">
    <source>
        <dbReference type="ARBA" id="ARBA00022958"/>
    </source>
</evidence>
<feature type="transmembrane region" description="Helical" evidence="17">
    <location>
        <begin position="509"/>
        <end position="530"/>
    </location>
</feature>
<dbReference type="AlphaFoldDB" id="A0A8B7Z7N8"/>
<feature type="transmembrane region" description="Helical" evidence="17">
    <location>
        <begin position="236"/>
        <end position="254"/>
    </location>
</feature>
<evidence type="ECO:0000256" key="13">
    <source>
        <dbReference type="ARBA" id="ARBA00023053"/>
    </source>
</evidence>
<keyword evidence="8" id="KW-0732">Signal</keyword>
<dbReference type="NCBIfam" id="TIGR00367">
    <property type="entry name" value="calcium/sodium antiporter"/>
    <property type="match status" value="1"/>
</dbReference>
<keyword evidence="9" id="KW-0106">Calcium</keyword>
<comment type="subcellular location">
    <subcellularLocation>
        <location evidence="1">Membrane</location>
        <topology evidence="1">Multi-pass membrane protein</topology>
    </subcellularLocation>
</comment>
<feature type="transmembrane region" description="Helical" evidence="17">
    <location>
        <begin position="105"/>
        <end position="127"/>
    </location>
</feature>
<dbReference type="GO" id="GO:0006874">
    <property type="term" value="P:intracellular calcium ion homeostasis"/>
    <property type="evidence" value="ECO:0007669"/>
    <property type="project" value="TreeGrafter"/>
</dbReference>
<evidence type="ECO:0000256" key="14">
    <source>
        <dbReference type="ARBA" id="ARBA00023065"/>
    </source>
</evidence>
<keyword evidence="6" id="KW-0109">Calcium transport</keyword>
<keyword evidence="12 17" id="KW-1133">Transmembrane helix</keyword>
<dbReference type="FunFam" id="1.20.1420.30:FF:000009">
    <property type="entry name" value="sodium/potassium/calcium exchanger 5 isoform X2"/>
    <property type="match status" value="1"/>
</dbReference>
<evidence type="ECO:0000256" key="10">
    <source>
        <dbReference type="ARBA" id="ARBA00022847"/>
    </source>
</evidence>
<feature type="transmembrane region" description="Helical" evidence="17">
    <location>
        <begin position="175"/>
        <end position="198"/>
    </location>
</feature>
<dbReference type="InterPro" id="IPR044880">
    <property type="entry name" value="NCX_ion-bd_dom_sf"/>
</dbReference>
<keyword evidence="10" id="KW-0769">Symport</keyword>
<dbReference type="InterPro" id="IPR004481">
    <property type="entry name" value="K/Na/Ca-exchanger"/>
</dbReference>
<keyword evidence="7 17" id="KW-0812">Transmembrane</keyword>
<evidence type="ECO:0000256" key="6">
    <source>
        <dbReference type="ARBA" id="ARBA00022568"/>
    </source>
</evidence>
<evidence type="ECO:0000256" key="1">
    <source>
        <dbReference type="ARBA" id="ARBA00004141"/>
    </source>
</evidence>
<evidence type="ECO:0000313" key="20">
    <source>
        <dbReference type="RefSeq" id="XP_022100810.1"/>
    </source>
</evidence>
<evidence type="ECO:0000256" key="3">
    <source>
        <dbReference type="ARBA" id="ARBA00022448"/>
    </source>
</evidence>
<accession>A0A8B7Z7N8</accession>
<feature type="domain" description="Sodium/calcium exchanger membrane region" evidence="18">
    <location>
        <begin position="379"/>
        <end position="529"/>
    </location>
</feature>
<feature type="transmembrane region" description="Helical" evidence="17">
    <location>
        <begin position="12"/>
        <end position="31"/>
    </location>
</feature>
<proteinExistence type="inferred from homology"/>
<evidence type="ECO:0000256" key="2">
    <source>
        <dbReference type="ARBA" id="ARBA00005364"/>
    </source>
</evidence>
<reference evidence="20" key="1">
    <citation type="submission" date="2025-08" db="UniProtKB">
        <authorList>
            <consortium name="RefSeq"/>
        </authorList>
    </citation>
    <scope>IDENTIFICATION</scope>
</reference>
<keyword evidence="3" id="KW-0813">Transport</keyword>
<evidence type="ECO:0000256" key="15">
    <source>
        <dbReference type="ARBA" id="ARBA00023136"/>
    </source>
</evidence>
<feature type="transmembrane region" description="Helical" evidence="17">
    <location>
        <begin position="484"/>
        <end position="502"/>
    </location>
</feature>
<dbReference type="Proteomes" id="UP000694845">
    <property type="component" value="Unplaced"/>
</dbReference>
<dbReference type="Pfam" id="PF01699">
    <property type="entry name" value="Na_Ca_ex"/>
    <property type="match status" value="2"/>
</dbReference>
<feature type="transmembrane region" description="Helical" evidence="17">
    <location>
        <begin position="377"/>
        <end position="401"/>
    </location>
</feature>
<keyword evidence="15 17" id="KW-0472">Membrane</keyword>
<evidence type="ECO:0000256" key="7">
    <source>
        <dbReference type="ARBA" id="ARBA00022692"/>
    </source>
</evidence>
<name>A0A8B7Z7N8_ACAPL</name>
<keyword evidence="13" id="KW-0915">Sodium</keyword>
<dbReference type="Gene3D" id="1.20.1420.30">
    <property type="entry name" value="NCX, central ion-binding region"/>
    <property type="match status" value="2"/>
</dbReference>
<evidence type="ECO:0000256" key="17">
    <source>
        <dbReference type="SAM" id="Phobius"/>
    </source>
</evidence>